<keyword evidence="4" id="KW-1185">Reference proteome</keyword>
<dbReference type="EMBL" id="JANEYF010000117">
    <property type="protein sequence ID" value="KAJ8972118.1"/>
    <property type="molecule type" value="Genomic_DNA"/>
</dbReference>
<accession>A0AAV8ZXH1</accession>
<dbReference type="Pfam" id="PF16076">
    <property type="entry name" value="Acyltransf_C"/>
    <property type="match status" value="1"/>
</dbReference>
<evidence type="ECO:0000259" key="2">
    <source>
        <dbReference type="Pfam" id="PF16076"/>
    </source>
</evidence>
<comment type="caution">
    <text evidence="3">The sequence shown here is derived from an EMBL/GenBank/DDBJ whole genome shotgun (WGS) entry which is preliminary data.</text>
</comment>
<dbReference type="Proteomes" id="UP001162156">
    <property type="component" value="Unassembled WGS sequence"/>
</dbReference>
<feature type="domain" description="Acyltransferase C-terminal" evidence="2">
    <location>
        <begin position="15"/>
        <end position="73"/>
    </location>
</feature>
<sequence length="87" mass="10863">MWGTEKIYFTYSRFRYPKYILPKTEEGLKEFLEKRWLDKEKTIKEFKATGHFLHGQILKTKKRWELYVALIFWTLLPYVTLYFFYCC</sequence>
<keyword evidence="1" id="KW-0812">Transmembrane</keyword>
<proteinExistence type="predicted"/>
<dbReference type="AlphaFoldDB" id="A0AAV8ZXH1"/>
<organism evidence="3 4">
    <name type="scientific">Rhamnusium bicolor</name>
    <dbReference type="NCBI Taxonomy" id="1586634"/>
    <lineage>
        <taxon>Eukaryota</taxon>
        <taxon>Metazoa</taxon>
        <taxon>Ecdysozoa</taxon>
        <taxon>Arthropoda</taxon>
        <taxon>Hexapoda</taxon>
        <taxon>Insecta</taxon>
        <taxon>Pterygota</taxon>
        <taxon>Neoptera</taxon>
        <taxon>Endopterygota</taxon>
        <taxon>Coleoptera</taxon>
        <taxon>Polyphaga</taxon>
        <taxon>Cucujiformia</taxon>
        <taxon>Chrysomeloidea</taxon>
        <taxon>Cerambycidae</taxon>
        <taxon>Lepturinae</taxon>
        <taxon>Rhagiini</taxon>
        <taxon>Rhamnusium</taxon>
    </lineage>
</organism>
<evidence type="ECO:0000256" key="1">
    <source>
        <dbReference type="SAM" id="Phobius"/>
    </source>
</evidence>
<gene>
    <name evidence="3" type="ORF">NQ314_000344</name>
</gene>
<dbReference type="InterPro" id="IPR032098">
    <property type="entry name" value="Acyltransf_C"/>
</dbReference>
<evidence type="ECO:0000313" key="4">
    <source>
        <dbReference type="Proteomes" id="UP001162156"/>
    </source>
</evidence>
<feature type="transmembrane region" description="Helical" evidence="1">
    <location>
        <begin position="66"/>
        <end position="85"/>
    </location>
</feature>
<name>A0AAV8ZXH1_9CUCU</name>
<keyword evidence="1" id="KW-1133">Transmembrane helix</keyword>
<keyword evidence="1" id="KW-0472">Membrane</keyword>
<protein>
    <recommendedName>
        <fullName evidence="2">Acyltransferase C-terminal domain-containing protein</fullName>
    </recommendedName>
</protein>
<reference evidence="3" key="1">
    <citation type="journal article" date="2023" name="Insect Mol. Biol.">
        <title>Genome sequencing provides insights into the evolution of gene families encoding plant cell wall-degrading enzymes in longhorned beetles.</title>
        <authorList>
            <person name="Shin N.R."/>
            <person name="Okamura Y."/>
            <person name="Kirsch R."/>
            <person name="Pauchet Y."/>
        </authorList>
    </citation>
    <scope>NUCLEOTIDE SEQUENCE</scope>
    <source>
        <strain evidence="3">RBIC_L_NR</strain>
    </source>
</reference>
<evidence type="ECO:0000313" key="3">
    <source>
        <dbReference type="EMBL" id="KAJ8972118.1"/>
    </source>
</evidence>